<evidence type="ECO:0000313" key="2">
    <source>
        <dbReference type="EMBL" id="AKP64854.1"/>
    </source>
</evidence>
<proteinExistence type="predicted"/>
<protein>
    <recommendedName>
        <fullName evidence="4">Glycosyltransferase RgtA/B/C/D-like domain-containing protein</fullName>
    </recommendedName>
</protein>
<evidence type="ECO:0008006" key="4">
    <source>
        <dbReference type="Google" id="ProtNLM"/>
    </source>
</evidence>
<accession>A0AAC8UW66</accession>
<feature type="transmembrane region" description="Helical" evidence="1">
    <location>
        <begin position="665"/>
        <end position="685"/>
    </location>
</feature>
<dbReference type="EMBL" id="CP012033">
    <property type="protein sequence ID" value="AKP64854.1"/>
    <property type="molecule type" value="Genomic_DNA"/>
</dbReference>
<evidence type="ECO:0000256" key="1">
    <source>
        <dbReference type="SAM" id="Phobius"/>
    </source>
</evidence>
<evidence type="ECO:0000313" key="3">
    <source>
        <dbReference type="Proteomes" id="UP000036000"/>
    </source>
</evidence>
<feature type="transmembrane region" description="Helical" evidence="1">
    <location>
        <begin position="273"/>
        <end position="291"/>
    </location>
</feature>
<gene>
    <name evidence="2" type="ORF">ABN16_07485</name>
</gene>
<keyword evidence="3" id="KW-1185">Reference proteome</keyword>
<feature type="transmembrane region" description="Helical" evidence="1">
    <location>
        <begin position="466"/>
        <end position="484"/>
    </location>
</feature>
<organism evidence="2 3">
    <name type="scientific">Levilactobacillus koreensis</name>
    <dbReference type="NCBI Taxonomy" id="637971"/>
    <lineage>
        <taxon>Bacteria</taxon>
        <taxon>Bacillati</taxon>
        <taxon>Bacillota</taxon>
        <taxon>Bacilli</taxon>
        <taxon>Lactobacillales</taxon>
        <taxon>Lactobacillaceae</taxon>
        <taxon>Levilactobacillus</taxon>
    </lineage>
</organism>
<feature type="transmembrane region" description="Helical" evidence="1">
    <location>
        <begin position="42"/>
        <end position="63"/>
    </location>
</feature>
<dbReference type="KEGG" id="lko:ABN16_07485"/>
<keyword evidence="1" id="KW-0472">Membrane</keyword>
<feature type="transmembrane region" description="Helical" evidence="1">
    <location>
        <begin position="408"/>
        <end position="428"/>
    </location>
</feature>
<feature type="transmembrane region" description="Helical" evidence="1">
    <location>
        <begin position="228"/>
        <end position="246"/>
    </location>
</feature>
<name>A0AAC8UW66_9LACO</name>
<dbReference type="AlphaFoldDB" id="A0AAC8UW66"/>
<feature type="transmembrane region" description="Helical" evidence="1">
    <location>
        <begin position="152"/>
        <end position="173"/>
    </location>
</feature>
<feature type="transmembrane region" description="Helical" evidence="1">
    <location>
        <begin position="75"/>
        <end position="96"/>
    </location>
</feature>
<feature type="transmembrane region" description="Helical" evidence="1">
    <location>
        <begin position="180"/>
        <end position="199"/>
    </location>
</feature>
<feature type="transmembrane region" description="Helical" evidence="1">
    <location>
        <begin position="440"/>
        <end position="460"/>
    </location>
</feature>
<dbReference type="Proteomes" id="UP000036000">
    <property type="component" value="Chromosome"/>
</dbReference>
<sequence length="690" mass="78115">MSIRQHVNATLCGLVCLALLFAGGLALFMPVDFRIDHNWLSPLAIALGAGIYLGVLGLTFRALHRISKQQGRWIAVGLWLLLFAVQYWVAVSWVAAPRADLYFVHQQALNLAHNITSWPAYFQTYANNVTFTILLSALLRLGHWLTGSYSGVWLNLLQFAWLDLGFLTVWLALKRHNPARANLWICILLTTAPLYAYALNTYSDTVVLPLLLFAVVAFTQLKRSLHWPAILSWTLLLGLSLTGAFLLKANDVVLVIAVLLLLWFIPLAHPHPWLVRVGTTALIVGILFAGISGNHALQRANGYQANPNEALPATSWIAMSWNPARHGEYDRFDATKIISQPTEAAKKQVSQQLLNERLAALGPAGIVVHLFRKSQLLLATGTFDAFQVNSAFERAPGWYRRHRSTVDWLFANWCQVAYLALILVNLGWGVQQLRRRHLSSAYLLGGLFMLGLMAFHIVFWEAEERYALPLLFLLIAGCAAGYRQPINLLRWSRKPLTWLPLAMAGVFTLLLGVIAWQNSSLTTHNWAQPINVISQNEGRYYQNHKLTLKPRQQLTQPLKAPLAFNSLYIDRGETITGRLTLKTATGKVVWQSRGQRTSLNQLIPMQPAGNYHLTIQNHGRQDFRLVTASANFKLLPQTLTNHPHQYLRLTIQQYRVGPILTRNKFWLLFATIWLGGLLIIDRFYWYRRQI</sequence>
<reference evidence="2 3" key="1">
    <citation type="submission" date="2015-07" db="EMBL/GenBank/DDBJ databases">
        <title>Lactobacillus korensis/26-25/ whole genome sequencing.</title>
        <authorList>
            <person name="Kim M.K."/>
            <person name="Im W.-T."/>
            <person name="Srinivasan S."/>
            <person name="Lee J.-J."/>
        </authorList>
    </citation>
    <scope>NUCLEOTIDE SEQUENCE [LARGE SCALE GENOMIC DNA]</scope>
    <source>
        <strain evidence="2 3">26-25</strain>
    </source>
</reference>
<dbReference type="RefSeq" id="WP_048734490.1">
    <property type="nucleotide sequence ID" value="NZ_CP012033.1"/>
</dbReference>
<keyword evidence="1" id="KW-0812">Transmembrane</keyword>
<keyword evidence="1" id="KW-1133">Transmembrane helix</keyword>
<feature type="transmembrane region" description="Helical" evidence="1">
    <location>
        <begin position="252"/>
        <end position="268"/>
    </location>
</feature>
<feature type="transmembrane region" description="Helical" evidence="1">
    <location>
        <begin position="496"/>
        <end position="516"/>
    </location>
</feature>